<dbReference type="EMBL" id="NHOQ01002284">
    <property type="protein sequence ID" value="PWA18744.1"/>
    <property type="molecule type" value="Genomic_DNA"/>
</dbReference>
<dbReference type="AlphaFoldDB" id="A0A315V713"/>
<dbReference type="Proteomes" id="UP000250572">
    <property type="component" value="Unassembled WGS sequence"/>
</dbReference>
<evidence type="ECO:0000313" key="2">
    <source>
        <dbReference type="Proteomes" id="UP000250572"/>
    </source>
</evidence>
<comment type="caution">
    <text evidence="1">The sequence shown here is derived from an EMBL/GenBank/DDBJ whole genome shotgun (WGS) entry which is preliminary data.</text>
</comment>
<dbReference type="Pfam" id="PF15123">
    <property type="entry name" value="DUF4562"/>
    <property type="match status" value="1"/>
</dbReference>
<keyword evidence="2" id="KW-1185">Reference proteome</keyword>
<name>A0A315V713_GAMAF</name>
<dbReference type="PANTHER" id="PTHR34833">
    <property type="entry name" value="GENE, 17359-RELATED"/>
    <property type="match status" value="1"/>
</dbReference>
<accession>A0A315V713</accession>
<proteinExistence type="predicted"/>
<sequence>MASITKRVVLGPDGIGDYRPRSNYFPLYIGVGATSPEATSDLSYLCRAAPDAPPPAPRQSFVGEVGWGWQYNQLLNGDRLLSNMQIKKTDIRRTLEDRVSQKFQMNPRNFDDLQKVNTKVLFTDEEIMEKEINWCCISSDENNVPVVFEGS</sequence>
<evidence type="ECO:0000313" key="1">
    <source>
        <dbReference type="EMBL" id="PWA18744.1"/>
    </source>
</evidence>
<reference evidence="1 2" key="1">
    <citation type="journal article" date="2018" name="G3 (Bethesda)">
        <title>A High-Quality Reference Genome for the Invasive Mosquitofish Gambusia affinis Using a Chicago Library.</title>
        <authorList>
            <person name="Hoffberg S.L."/>
            <person name="Troendle N.J."/>
            <person name="Glenn T.C."/>
            <person name="Mahmud O."/>
            <person name="Louha S."/>
            <person name="Chalopin D."/>
            <person name="Bennetzen J.L."/>
            <person name="Mauricio R."/>
        </authorList>
    </citation>
    <scope>NUCLEOTIDE SEQUENCE [LARGE SCALE GENOMIC DNA]</scope>
    <source>
        <strain evidence="1">NE01/NJP1002.9</strain>
        <tissue evidence="1">Muscle</tissue>
    </source>
</reference>
<organism evidence="1 2">
    <name type="scientific">Gambusia affinis</name>
    <name type="common">Western mosquitofish</name>
    <name type="synonym">Heterandria affinis</name>
    <dbReference type="NCBI Taxonomy" id="33528"/>
    <lineage>
        <taxon>Eukaryota</taxon>
        <taxon>Metazoa</taxon>
        <taxon>Chordata</taxon>
        <taxon>Craniata</taxon>
        <taxon>Vertebrata</taxon>
        <taxon>Euteleostomi</taxon>
        <taxon>Actinopterygii</taxon>
        <taxon>Neopterygii</taxon>
        <taxon>Teleostei</taxon>
        <taxon>Neoteleostei</taxon>
        <taxon>Acanthomorphata</taxon>
        <taxon>Ovalentaria</taxon>
        <taxon>Atherinomorphae</taxon>
        <taxon>Cyprinodontiformes</taxon>
        <taxon>Poeciliidae</taxon>
        <taxon>Poeciliinae</taxon>
        <taxon>Gambusia</taxon>
    </lineage>
</organism>
<gene>
    <name evidence="1" type="ORF">CCH79_00005556</name>
</gene>
<protein>
    <submittedName>
        <fullName evidence="1">Uncharacterized protein</fullName>
    </submittedName>
</protein>
<dbReference type="InterPro" id="IPR027814">
    <property type="entry name" value="DUF4562"/>
</dbReference>
<dbReference type="PANTHER" id="PTHR34833:SF1">
    <property type="entry name" value="GENE, 17359-RELATED"/>
    <property type="match status" value="1"/>
</dbReference>